<name>A0ABS6JK55_9BACI</name>
<protein>
    <submittedName>
        <fullName evidence="1">DUF1292 domain-containing protein</fullName>
    </submittedName>
</protein>
<reference evidence="1 2" key="1">
    <citation type="submission" date="2021-06" db="EMBL/GenBank/DDBJ databases">
        <title>Bacillus sp. RD4P76, an endophyte from a halophyte.</title>
        <authorList>
            <person name="Sun J.-Q."/>
        </authorList>
    </citation>
    <scope>NUCLEOTIDE SEQUENCE [LARGE SCALE GENOMIC DNA]</scope>
    <source>
        <strain evidence="1 2">CGMCC 1.15917</strain>
    </source>
</reference>
<dbReference type="EMBL" id="JAHQCS010000125">
    <property type="protein sequence ID" value="MBU9713197.1"/>
    <property type="molecule type" value="Genomic_DNA"/>
</dbReference>
<comment type="caution">
    <text evidence="1">The sequence shown here is derived from an EMBL/GenBank/DDBJ whole genome shotgun (WGS) entry which is preliminary data.</text>
</comment>
<gene>
    <name evidence="1" type="ORF">KS419_15805</name>
</gene>
<dbReference type="Proteomes" id="UP000784880">
    <property type="component" value="Unassembled WGS sequence"/>
</dbReference>
<evidence type="ECO:0000313" key="2">
    <source>
        <dbReference type="Proteomes" id="UP000784880"/>
    </source>
</evidence>
<dbReference type="RefSeq" id="WP_217067365.1">
    <property type="nucleotide sequence ID" value="NZ_JAHQCS010000125.1"/>
</dbReference>
<organism evidence="1 2">
    <name type="scientific">Evansella tamaricis</name>
    <dbReference type="NCBI Taxonomy" id="2069301"/>
    <lineage>
        <taxon>Bacteria</taxon>
        <taxon>Bacillati</taxon>
        <taxon>Bacillota</taxon>
        <taxon>Bacilli</taxon>
        <taxon>Bacillales</taxon>
        <taxon>Bacillaceae</taxon>
        <taxon>Evansella</taxon>
    </lineage>
</organism>
<keyword evidence="2" id="KW-1185">Reference proteome</keyword>
<dbReference type="InterPro" id="IPR009711">
    <property type="entry name" value="UPF0473"/>
</dbReference>
<evidence type="ECO:0000313" key="1">
    <source>
        <dbReference type="EMBL" id="MBU9713197.1"/>
    </source>
</evidence>
<dbReference type="Pfam" id="PF06949">
    <property type="entry name" value="DUF1292"/>
    <property type="match status" value="1"/>
</dbReference>
<accession>A0ABS6JK55</accession>
<sequence length="87" mass="9921">MSEKEYITLEDEDGNEKVFQIDAMFDMEEHTYAMITSGDETLMMRIEDEDGKQSLVSATEEEIENLMDAYNLALDADFDSDNGGIKH</sequence>
<proteinExistence type="predicted"/>